<reference evidence="2 3" key="1">
    <citation type="submission" date="2017-07" db="EMBL/GenBank/DDBJ databases">
        <title>Draft whole genome sequences of clinical Proprionibacteriaceae strains.</title>
        <authorList>
            <person name="Bernier A.-M."/>
            <person name="Bernard K."/>
            <person name="Domingo M.-C."/>
        </authorList>
    </citation>
    <scope>NUCLEOTIDE SEQUENCE [LARGE SCALE GENOMIC DNA]</scope>
    <source>
        <strain evidence="2 3">NML 130396</strain>
    </source>
</reference>
<comment type="caution">
    <text evidence="2">The sequence shown here is derived from an EMBL/GenBank/DDBJ whole genome shotgun (WGS) entry which is preliminary data.</text>
</comment>
<accession>A0A255H656</accession>
<dbReference type="InterPro" id="IPR013108">
    <property type="entry name" value="Amidohydro_3"/>
</dbReference>
<evidence type="ECO:0000259" key="1">
    <source>
        <dbReference type="Pfam" id="PF07969"/>
    </source>
</evidence>
<dbReference type="Pfam" id="PF07969">
    <property type="entry name" value="Amidohydro_3"/>
    <property type="match status" value="1"/>
</dbReference>
<dbReference type="GO" id="GO:0016810">
    <property type="term" value="F:hydrolase activity, acting on carbon-nitrogen (but not peptide) bonds"/>
    <property type="evidence" value="ECO:0007669"/>
    <property type="project" value="InterPro"/>
</dbReference>
<dbReference type="PANTHER" id="PTHR22642:SF2">
    <property type="entry name" value="PROTEIN LONG AFTER FAR-RED 3"/>
    <property type="match status" value="1"/>
</dbReference>
<gene>
    <name evidence="2" type="ORF">CGZ93_07415</name>
</gene>
<dbReference type="Gene3D" id="2.30.40.10">
    <property type="entry name" value="Urease, subunit C, domain 1"/>
    <property type="match status" value="1"/>
</dbReference>
<dbReference type="PANTHER" id="PTHR22642">
    <property type="entry name" value="IMIDAZOLONEPROPIONASE"/>
    <property type="match status" value="1"/>
</dbReference>
<proteinExistence type="predicted"/>
<feature type="domain" description="Amidohydrolase 3" evidence="1">
    <location>
        <begin position="107"/>
        <end position="559"/>
    </location>
</feature>
<dbReference type="Proteomes" id="UP000216311">
    <property type="component" value="Unassembled WGS sequence"/>
</dbReference>
<dbReference type="SUPFAM" id="SSF51338">
    <property type="entry name" value="Composite domain of metallo-dependent hydrolases"/>
    <property type="match status" value="1"/>
</dbReference>
<name>A0A255H656_9ACTN</name>
<dbReference type="AlphaFoldDB" id="A0A255H656"/>
<keyword evidence="3" id="KW-1185">Reference proteome</keyword>
<dbReference type="EMBL" id="NMVQ01000010">
    <property type="protein sequence ID" value="OYO22673.1"/>
    <property type="molecule type" value="Genomic_DNA"/>
</dbReference>
<keyword evidence="2" id="KW-0378">Hydrolase</keyword>
<sequence length="571" mass="59780">MESVPRHGFPPTPPWCCRYPSTSGPTSEAVWGGPVTIEGFHSHLGHQAAGRPVDAVVLTGAALVTRPGLDALAVDNGRIAWFGRSEDAPRLGLPIHRLDQSADERLLLAPAFVDAHAHVLLTGRGLAGLELGRLGSATELLGAVSTAAARHPGALVHGQGWDHTDWPEGRPATMAELDRAAAGAPVFLTRVEMHSALVSSALVDRVPGVRAADGFTADGWITRDAFALASRAIAGMFTSDQRRAQVRLALGQAVTHGIGTVQEMSAPHINTVEELALTRQEAAAMGVRLPAWWGELATAELLGWATAEGLAGLGGDLNCDGAIGSRTACVGGGYHDHQSGGFLYLDEETAARHVVDCTVAGLQAGFHCIGDEGVGTAARAIARASAELGPDRVRAARHRLEHAEMTDDRAIELMARHGVVASMQPMFEALWGGPGGLYEQRLGVDRPAMNRFGSLHRAGVGLAFGSDSPVTPFSGWEVIRGAVQHWRPAERLDPATAFAATTSGGHASVGDTDRGVLREGAPADLALWSVPELVDGWPDLAAYAPLPSCLATLVDGVAVFDERGLFGRAAA</sequence>
<evidence type="ECO:0000313" key="2">
    <source>
        <dbReference type="EMBL" id="OYO22673.1"/>
    </source>
</evidence>
<dbReference type="InterPro" id="IPR011059">
    <property type="entry name" value="Metal-dep_hydrolase_composite"/>
</dbReference>
<dbReference type="Gene3D" id="3.10.310.70">
    <property type="match status" value="1"/>
</dbReference>
<organism evidence="2 3">
    <name type="scientific">Enemella dayhoffiae</name>
    <dbReference type="NCBI Taxonomy" id="2016507"/>
    <lineage>
        <taxon>Bacteria</taxon>
        <taxon>Bacillati</taxon>
        <taxon>Actinomycetota</taxon>
        <taxon>Actinomycetes</taxon>
        <taxon>Propionibacteriales</taxon>
        <taxon>Propionibacteriaceae</taxon>
        <taxon>Enemella</taxon>
    </lineage>
</organism>
<dbReference type="OrthoDB" id="3238066at2"/>
<protein>
    <submittedName>
        <fullName evidence="2">Amidohydrolase</fullName>
    </submittedName>
</protein>
<dbReference type="SUPFAM" id="SSF51556">
    <property type="entry name" value="Metallo-dependent hydrolases"/>
    <property type="match status" value="1"/>
</dbReference>
<dbReference type="InterPro" id="IPR032466">
    <property type="entry name" value="Metal_Hydrolase"/>
</dbReference>
<dbReference type="Gene3D" id="3.20.20.140">
    <property type="entry name" value="Metal-dependent hydrolases"/>
    <property type="match status" value="1"/>
</dbReference>
<evidence type="ECO:0000313" key="3">
    <source>
        <dbReference type="Proteomes" id="UP000216311"/>
    </source>
</evidence>